<dbReference type="PRINTS" id="PR00359">
    <property type="entry name" value="BP450"/>
</dbReference>
<evidence type="ECO:0000313" key="3">
    <source>
        <dbReference type="EMBL" id="UUS35106.1"/>
    </source>
</evidence>
<keyword evidence="2" id="KW-0503">Monooxygenase</keyword>
<dbReference type="InterPro" id="IPR002397">
    <property type="entry name" value="Cyt_P450_B"/>
</dbReference>
<protein>
    <submittedName>
        <fullName evidence="3">Cytochrome P450</fullName>
    </submittedName>
</protein>
<proteinExistence type="inferred from homology"/>
<dbReference type="EMBL" id="CP102333">
    <property type="protein sequence ID" value="UUS35106.1"/>
    <property type="molecule type" value="Genomic_DNA"/>
</dbReference>
<dbReference type="RefSeq" id="WP_257375595.1">
    <property type="nucleotide sequence ID" value="NZ_CP102333.1"/>
</dbReference>
<sequence length="398" mass="44038">MHVFDPEILLTEKTALDPYPVFARMRALDPVHWNEPTNSWYVPTYGDVARLLLEESLSACPGDYTGPQRDEDRPEVEEAMAFFNSWMVFSDPPHQTRLRETVAPAFPRRSAEAWAGHVRRTARELLDAVGEGETDLFGAFAAPLAVRLTCAVLGVPEQDVQLVQDWSSRLIGFLSTPTADPVRARIALQARDDLRKYLQDTVIPGLRATDDERLIPLRGIAELNPEDALALFAQLLTGGIDPVASALATTADVLLRWDPAARAEALARRELLEAVVEEALRYDAPFHFVPRSTTVPLEIGGRKVPAGWRLVLVIASANRDEAVYEGPDAFRPGRSGPRHLSFGLGRHYCLAGLLSRVILREGVLALLERLDGTEARPLATVRTPAFGVTTWPRLMIAF</sequence>
<dbReference type="InterPro" id="IPR001128">
    <property type="entry name" value="Cyt_P450"/>
</dbReference>
<geneLocation type="plasmid" evidence="3 4">
    <name>unnamed</name>
</geneLocation>
<gene>
    <name evidence="3" type="ORF">NRO40_30350</name>
</gene>
<organism evidence="3 4">
    <name type="scientific">Streptomyces changanensis</name>
    <dbReference type="NCBI Taxonomy" id="2964669"/>
    <lineage>
        <taxon>Bacteria</taxon>
        <taxon>Bacillati</taxon>
        <taxon>Actinomycetota</taxon>
        <taxon>Actinomycetes</taxon>
        <taxon>Kitasatosporales</taxon>
        <taxon>Streptomycetaceae</taxon>
        <taxon>Streptomyces</taxon>
    </lineage>
</organism>
<dbReference type="SUPFAM" id="SSF48264">
    <property type="entry name" value="Cytochrome P450"/>
    <property type="match status" value="1"/>
</dbReference>
<dbReference type="PANTHER" id="PTHR46696">
    <property type="entry name" value="P450, PUTATIVE (EUROFUNG)-RELATED"/>
    <property type="match status" value="1"/>
</dbReference>
<dbReference type="Pfam" id="PF00067">
    <property type="entry name" value="p450"/>
    <property type="match status" value="1"/>
</dbReference>
<dbReference type="InterPro" id="IPR036396">
    <property type="entry name" value="Cyt_P450_sf"/>
</dbReference>
<dbReference type="PROSITE" id="PS00086">
    <property type="entry name" value="CYTOCHROME_P450"/>
    <property type="match status" value="1"/>
</dbReference>
<reference evidence="3" key="1">
    <citation type="submission" date="2022-08" db="EMBL/GenBank/DDBJ databases">
        <title>Streptomyces changanensis sp. nov., an actinomycete isolated from soil.</title>
        <authorList>
            <person name="Wu H."/>
            <person name="Han L."/>
        </authorList>
    </citation>
    <scope>NUCLEOTIDE SEQUENCE</scope>
    <source>
        <strain evidence="3">HL-66</strain>
        <plasmid evidence="3">unnamed</plasmid>
    </source>
</reference>
<evidence type="ECO:0000313" key="4">
    <source>
        <dbReference type="Proteomes" id="UP001060150"/>
    </source>
</evidence>
<accession>A0ABY5NGJ3</accession>
<dbReference type="Gene3D" id="1.10.630.10">
    <property type="entry name" value="Cytochrome P450"/>
    <property type="match status" value="1"/>
</dbReference>
<evidence type="ECO:0000256" key="2">
    <source>
        <dbReference type="RuleBase" id="RU000461"/>
    </source>
</evidence>
<name>A0ABY5NGJ3_9ACTN</name>
<dbReference type="InterPro" id="IPR017972">
    <property type="entry name" value="Cyt_P450_CS"/>
</dbReference>
<keyword evidence="2" id="KW-0560">Oxidoreductase</keyword>
<evidence type="ECO:0000256" key="1">
    <source>
        <dbReference type="ARBA" id="ARBA00010617"/>
    </source>
</evidence>
<keyword evidence="3" id="KW-0614">Plasmid</keyword>
<keyword evidence="2" id="KW-0408">Iron</keyword>
<keyword evidence="4" id="KW-1185">Reference proteome</keyword>
<dbReference type="PANTHER" id="PTHR46696:SF1">
    <property type="entry name" value="CYTOCHROME P450 YJIB-RELATED"/>
    <property type="match status" value="1"/>
</dbReference>
<comment type="similarity">
    <text evidence="1 2">Belongs to the cytochrome P450 family.</text>
</comment>
<keyword evidence="2" id="KW-0479">Metal-binding</keyword>
<dbReference type="Proteomes" id="UP001060150">
    <property type="component" value="Plasmid unnamed"/>
</dbReference>
<keyword evidence="2" id="KW-0349">Heme</keyword>